<evidence type="ECO:0000313" key="2">
    <source>
        <dbReference type="EMBL" id="KAK5693112.1"/>
    </source>
</evidence>
<gene>
    <name evidence="2" type="ORF">LTR97_010588</name>
</gene>
<comment type="caution">
    <text evidence="2">The sequence shown here is derived from an EMBL/GenBank/DDBJ whole genome shotgun (WGS) entry which is preliminary data.</text>
</comment>
<dbReference type="AlphaFoldDB" id="A0AAN7VNL9"/>
<evidence type="ECO:0000256" key="1">
    <source>
        <dbReference type="SAM" id="MobiDB-lite"/>
    </source>
</evidence>
<reference evidence="2" key="1">
    <citation type="submission" date="2023-08" db="EMBL/GenBank/DDBJ databases">
        <title>Black Yeasts Isolated from many extreme environments.</title>
        <authorList>
            <person name="Coleine C."/>
            <person name="Stajich J.E."/>
            <person name="Selbmann L."/>
        </authorList>
    </citation>
    <scope>NUCLEOTIDE SEQUENCE</scope>
    <source>
        <strain evidence="2">CCFEE 5810</strain>
    </source>
</reference>
<accession>A0AAN7VNL9</accession>
<sequence>MAIKDFFHLSEAEFADRISKLTNEELMKDDIHNCRTVHSGTYGAAIGAIEAPLTAGMSLVGTAIGIRRRHVAQRRLEMIHQELMKRGLPLHKQTKRDYLIPLGIAGLSAGISAGVMDGVMGAIPADSLADAAFDLSATAGQQVAQEATGKLAVEMGSEQIIDRASEASSGLAPPQMEIPGSAISAPPTPLDERPPLPPRPHSAMQLDVT</sequence>
<dbReference type="Proteomes" id="UP001310594">
    <property type="component" value="Unassembled WGS sequence"/>
</dbReference>
<name>A0AAN7VNL9_9PEZI</name>
<feature type="region of interest" description="Disordered" evidence="1">
    <location>
        <begin position="165"/>
        <end position="209"/>
    </location>
</feature>
<proteinExistence type="predicted"/>
<dbReference type="EMBL" id="JAVRQU010000018">
    <property type="protein sequence ID" value="KAK5693112.1"/>
    <property type="molecule type" value="Genomic_DNA"/>
</dbReference>
<protein>
    <submittedName>
        <fullName evidence="2">Uncharacterized protein</fullName>
    </submittedName>
</protein>
<organism evidence="2 3">
    <name type="scientific">Elasticomyces elasticus</name>
    <dbReference type="NCBI Taxonomy" id="574655"/>
    <lineage>
        <taxon>Eukaryota</taxon>
        <taxon>Fungi</taxon>
        <taxon>Dikarya</taxon>
        <taxon>Ascomycota</taxon>
        <taxon>Pezizomycotina</taxon>
        <taxon>Dothideomycetes</taxon>
        <taxon>Dothideomycetidae</taxon>
        <taxon>Mycosphaerellales</taxon>
        <taxon>Teratosphaeriaceae</taxon>
        <taxon>Elasticomyces</taxon>
    </lineage>
</organism>
<evidence type="ECO:0000313" key="3">
    <source>
        <dbReference type="Proteomes" id="UP001310594"/>
    </source>
</evidence>